<reference evidence="3 4" key="1">
    <citation type="journal article" date="2011" name="Genome Biol. Evol.">
        <title>Integration of the genetic map and genome assembly of fugu facilitates insights into distinct features of genome evolution in teleosts and mammals.</title>
        <authorList>
            <person name="Kai W."/>
            <person name="Kikuchi K."/>
            <person name="Tohari S."/>
            <person name="Chew A.K."/>
            <person name="Tay A."/>
            <person name="Fujiwara A."/>
            <person name="Hosoya S."/>
            <person name="Suetake H."/>
            <person name="Naruse K."/>
            <person name="Brenner S."/>
            <person name="Suzuki Y."/>
            <person name="Venkatesh B."/>
        </authorList>
    </citation>
    <scope>NUCLEOTIDE SEQUENCE [LARGE SCALE GENOMIC DNA]</scope>
</reference>
<reference evidence="3" key="2">
    <citation type="submission" date="2025-08" db="UniProtKB">
        <authorList>
            <consortium name="Ensembl"/>
        </authorList>
    </citation>
    <scope>IDENTIFICATION</scope>
</reference>
<evidence type="ECO:0000256" key="1">
    <source>
        <dbReference type="SAM" id="MobiDB-lite"/>
    </source>
</evidence>
<dbReference type="GO" id="GO:0005737">
    <property type="term" value="C:cytoplasm"/>
    <property type="evidence" value="ECO:0007669"/>
    <property type="project" value="TreeGrafter"/>
</dbReference>
<dbReference type="InterPro" id="IPR048559">
    <property type="entry name" value="DAB1/2_SBM"/>
</dbReference>
<evidence type="ECO:0000259" key="2">
    <source>
        <dbReference type="PROSITE" id="PS01179"/>
    </source>
</evidence>
<feature type="compositionally biased region" description="Polar residues" evidence="1">
    <location>
        <begin position="329"/>
        <end position="338"/>
    </location>
</feature>
<evidence type="ECO:0000313" key="3">
    <source>
        <dbReference type="Ensembl" id="ENSTRUP00000071656.1"/>
    </source>
</evidence>
<dbReference type="Proteomes" id="UP000005226">
    <property type="component" value="Chromosome 20"/>
</dbReference>
<dbReference type="PROSITE" id="PS01179">
    <property type="entry name" value="PID"/>
    <property type="match status" value="1"/>
</dbReference>
<proteinExistence type="predicted"/>
<feature type="domain" description="PID" evidence="2">
    <location>
        <begin position="43"/>
        <end position="163"/>
    </location>
</feature>
<dbReference type="Pfam" id="PF21792">
    <property type="entry name" value="DAB2_SBM"/>
    <property type="match status" value="1"/>
</dbReference>
<dbReference type="OMA" id="DIMEVCQ"/>
<dbReference type="Gene3D" id="2.30.29.30">
    <property type="entry name" value="Pleckstrin-homology domain (PH domain)/Phosphotyrosine-binding domain (PTB)"/>
    <property type="match status" value="1"/>
</dbReference>
<dbReference type="InParanoid" id="A0A674NEL5"/>
<evidence type="ECO:0000313" key="4">
    <source>
        <dbReference type="Proteomes" id="UP000005226"/>
    </source>
</evidence>
<dbReference type="KEGG" id="tru:115247310"/>
<keyword evidence="4" id="KW-1185">Reference proteome</keyword>
<accession>A0A674NEL5</accession>
<gene>
    <name evidence="3" type="primary">LOC115247310</name>
</gene>
<dbReference type="PANTHER" id="PTHR47695:SF3">
    <property type="entry name" value="PID DOMAIN-CONTAINING PROTEIN"/>
    <property type="match status" value="1"/>
</dbReference>
<dbReference type="InterPro" id="IPR011993">
    <property type="entry name" value="PH-like_dom_sf"/>
</dbReference>
<reference evidence="3" key="3">
    <citation type="submission" date="2025-09" db="UniProtKB">
        <authorList>
            <consortium name="Ensembl"/>
        </authorList>
    </citation>
    <scope>IDENTIFICATION</scope>
</reference>
<dbReference type="SUPFAM" id="SSF50729">
    <property type="entry name" value="PH domain-like"/>
    <property type="match status" value="1"/>
</dbReference>
<dbReference type="SMART" id="SM00462">
    <property type="entry name" value="PTB"/>
    <property type="match status" value="1"/>
</dbReference>
<feature type="region of interest" description="Disordered" evidence="1">
    <location>
        <begin position="307"/>
        <end position="354"/>
    </location>
</feature>
<dbReference type="OrthoDB" id="10069833at2759"/>
<dbReference type="Ensembl" id="ENSTRUT00000082565.1">
    <property type="protein sequence ID" value="ENSTRUP00000071656.1"/>
    <property type="gene ID" value="ENSTRUG00000031161.1"/>
</dbReference>
<name>A0A674NEL5_TAKRU</name>
<dbReference type="GeneTree" id="ENSGT00940000158038"/>
<protein>
    <submittedName>
        <fullName evidence="3">Disabled homolog 1-like</fullName>
    </submittedName>
</protein>
<dbReference type="InterPro" id="IPR006020">
    <property type="entry name" value="PTB/PI_dom"/>
</dbReference>
<dbReference type="PANTHER" id="PTHR47695">
    <property type="entry name" value="PID DOMAIN-CONTAINING PROTEIN"/>
    <property type="match status" value="1"/>
</dbReference>
<dbReference type="AlphaFoldDB" id="A0A674NEL5"/>
<feature type="region of interest" description="Disordered" evidence="1">
    <location>
        <begin position="1"/>
        <end position="20"/>
    </location>
</feature>
<dbReference type="RefSeq" id="XP_029684496.1">
    <property type="nucleotide sequence ID" value="XM_029828636.1"/>
</dbReference>
<dbReference type="GeneID" id="115247310"/>
<sequence length="354" mass="37898">MEAKQTTGSHPGPSQAAAVSAQLSLGTKGAPQTVLFSRFNGVGVRYKAKLIGVDPVPDAHGDKMCWDSMMKLKGCEAAARRQGKHKLRVWLNVSSSGLKILDERTGALLYDHDRGRISSLRKDDSDPRALAYVYETQDGYSLFYIKMANLAGPVLADIDVVCQGVNLETHEEPSEEPTQTGSLLLLDNVPGPPVEGSVLEEKVSAQPPSEQPNQVSPSCELMEVFTIPMPSQSFCDNQPIQPVSMQPTFSNSQILSIFPQHPVGGTPYSPPPYPPTAMAWAQQGLLANRWPSPAVAARPTLPTGLWGNSGVQPEAQGRHPGVMNGGITPHTSALNVSGNPAHIHPPNTGPDLLQ</sequence>
<organism evidence="3 4">
    <name type="scientific">Takifugu rubripes</name>
    <name type="common">Japanese pufferfish</name>
    <name type="synonym">Fugu rubripes</name>
    <dbReference type="NCBI Taxonomy" id="31033"/>
    <lineage>
        <taxon>Eukaryota</taxon>
        <taxon>Metazoa</taxon>
        <taxon>Chordata</taxon>
        <taxon>Craniata</taxon>
        <taxon>Vertebrata</taxon>
        <taxon>Euteleostomi</taxon>
        <taxon>Actinopterygii</taxon>
        <taxon>Neopterygii</taxon>
        <taxon>Teleostei</taxon>
        <taxon>Neoteleostei</taxon>
        <taxon>Acanthomorphata</taxon>
        <taxon>Eupercaria</taxon>
        <taxon>Tetraodontiformes</taxon>
        <taxon>Tetradontoidea</taxon>
        <taxon>Tetraodontidae</taxon>
        <taxon>Takifugu</taxon>
    </lineage>
</organism>